<dbReference type="Proteomes" id="UP000751852">
    <property type="component" value="Unassembled WGS sequence"/>
</dbReference>
<evidence type="ECO:0000313" key="1">
    <source>
        <dbReference type="EMBL" id="MBI5974773.1"/>
    </source>
</evidence>
<dbReference type="SUPFAM" id="SSF52833">
    <property type="entry name" value="Thioredoxin-like"/>
    <property type="match status" value="1"/>
</dbReference>
<sequence>MVHLKTFYEEAKPLSQYIDDMTTNQEALKGVYDHFELPKNDPRLDAIKKKDYRHVLVISEDWCGDAMMNVPILQHIAEQLDLDVRVFYRDEDTRLIDQYLTNGKSRSIPIFIFLNDQFEQRAVWGPRANQVQNFVEDIRAKYLPDKEDPEFDDKQKEVHQMIHNRYTADSQFWQYVYDSILDRLQ</sequence>
<dbReference type="RefSeq" id="WP_198617557.1">
    <property type="nucleotide sequence ID" value="NZ_JABANU010000007.1"/>
</dbReference>
<reference evidence="1 2" key="1">
    <citation type="submission" date="2020-04" db="EMBL/GenBank/DDBJ databases">
        <title>Staphylococcus species from domestic dog.</title>
        <authorList>
            <person name="Paterson G.K."/>
        </authorList>
    </citation>
    <scope>NUCLEOTIDE SEQUENCE [LARGE SCALE GENOMIC DNA]</scope>
    <source>
        <strain evidence="1 2">H16/1A</strain>
    </source>
</reference>
<gene>
    <name evidence="1" type="ORF">HHH54_04050</name>
</gene>
<name>A0ABS0TAH3_9STAP</name>
<evidence type="ECO:0000313" key="2">
    <source>
        <dbReference type="Proteomes" id="UP000751852"/>
    </source>
</evidence>
<dbReference type="InterPro" id="IPR036249">
    <property type="entry name" value="Thioredoxin-like_sf"/>
</dbReference>
<protein>
    <submittedName>
        <fullName evidence="1">Thioredoxin family protein</fullName>
    </submittedName>
</protein>
<dbReference type="Pfam" id="PF14595">
    <property type="entry name" value="Thioredoxin_9"/>
    <property type="match status" value="1"/>
</dbReference>
<keyword evidence="2" id="KW-1185">Reference proteome</keyword>
<dbReference type="Gene3D" id="3.40.30.10">
    <property type="entry name" value="Glutaredoxin"/>
    <property type="match status" value="1"/>
</dbReference>
<organism evidence="1 2">
    <name type="scientific">Staphylococcus canis</name>
    <dbReference type="NCBI Taxonomy" id="2724942"/>
    <lineage>
        <taxon>Bacteria</taxon>
        <taxon>Bacillati</taxon>
        <taxon>Bacillota</taxon>
        <taxon>Bacilli</taxon>
        <taxon>Bacillales</taxon>
        <taxon>Staphylococcaceae</taxon>
        <taxon>Staphylococcus</taxon>
    </lineage>
</organism>
<accession>A0ABS0TAH3</accession>
<comment type="caution">
    <text evidence="1">The sequence shown here is derived from an EMBL/GenBank/DDBJ whole genome shotgun (WGS) entry which is preliminary data.</text>
</comment>
<proteinExistence type="predicted"/>
<dbReference type="EMBL" id="JABANU010000007">
    <property type="protein sequence ID" value="MBI5974773.1"/>
    <property type="molecule type" value="Genomic_DNA"/>
</dbReference>